<evidence type="ECO:0000313" key="3">
    <source>
        <dbReference type="EMBL" id="VFT94242.1"/>
    </source>
</evidence>
<gene>
    <name evidence="3" type="primary">Aste57867_17489</name>
    <name evidence="2" type="ORF">As57867_017429</name>
    <name evidence="3" type="ORF">ASTE57867_17489</name>
</gene>
<evidence type="ECO:0000313" key="4">
    <source>
        <dbReference type="Proteomes" id="UP000332933"/>
    </source>
</evidence>
<dbReference type="AlphaFoldDB" id="A0A485L806"/>
<feature type="region of interest" description="Disordered" evidence="1">
    <location>
        <begin position="94"/>
        <end position="113"/>
    </location>
</feature>
<proteinExistence type="predicted"/>
<reference evidence="3 4" key="1">
    <citation type="submission" date="2019-03" db="EMBL/GenBank/DDBJ databases">
        <authorList>
            <person name="Gaulin E."/>
            <person name="Dumas B."/>
        </authorList>
    </citation>
    <scope>NUCLEOTIDE SEQUENCE [LARGE SCALE GENOMIC DNA]</scope>
    <source>
        <strain evidence="3">CBS 568.67</strain>
    </source>
</reference>
<organism evidence="3 4">
    <name type="scientific">Aphanomyces stellatus</name>
    <dbReference type="NCBI Taxonomy" id="120398"/>
    <lineage>
        <taxon>Eukaryota</taxon>
        <taxon>Sar</taxon>
        <taxon>Stramenopiles</taxon>
        <taxon>Oomycota</taxon>
        <taxon>Saprolegniomycetes</taxon>
        <taxon>Saprolegniales</taxon>
        <taxon>Verrucalvaceae</taxon>
        <taxon>Aphanomyces</taxon>
    </lineage>
</organism>
<name>A0A485L806_9STRA</name>
<dbReference type="EMBL" id="CAADRA010006194">
    <property type="protein sequence ID" value="VFT94242.1"/>
    <property type="molecule type" value="Genomic_DNA"/>
</dbReference>
<sequence>MVSPVNRVTYTLFRGPNHRWCISYIQDLGKIGTSSDVDFYTRLSPGIDPMPPQEGWRPWPLNAEAILPAPVVSPITTPSPVENAANDNVGAVRTEGADAAHAPRLTVDERVMP</sequence>
<protein>
    <submittedName>
        <fullName evidence="3">Aste57867_17489 protein</fullName>
    </submittedName>
</protein>
<reference evidence="2" key="2">
    <citation type="submission" date="2019-06" db="EMBL/GenBank/DDBJ databases">
        <title>Genomics analysis of Aphanomyces spp. identifies a new class of oomycete effector associated with host adaptation.</title>
        <authorList>
            <person name="Gaulin E."/>
        </authorList>
    </citation>
    <scope>NUCLEOTIDE SEQUENCE</scope>
    <source>
        <strain evidence="2">CBS 578.67</strain>
    </source>
</reference>
<dbReference type="Proteomes" id="UP000332933">
    <property type="component" value="Unassembled WGS sequence"/>
</dbReference>
<accession>A0A485L806</accession>
<dbReference type="EMBL" id="VJMH01006173">
    <property type="protein sequence ID" value="KAF0691244.1"/>
    <property type="molecule type" value="Genomic_DNA"/>
</dbReference>
<keyword evidence="4" id="KW-1185">Reference proteome</keyword>
<evidence type="ECO:0000313" key="2">
    <source>
        <dbReference type="EMBL" id="KAF0691244.1"/>
    </source>
</evidence>
<evidence type="ECO:0000256" key="1">
    <source>
        <dbReference type="SAM" id="MobiDB-lite"/>
    </source>
</evidence>